<evidence type="ECO:0000313" key="2">
    <source>
        <dbReference type="Proteomes" id="UP000184092"/>
    </source>
</evidence>
<dbReference type="STRING" id="178356.SAMN05216269_11548"/>
<gene>
    <name evidence="1" type="ORF">SAMN05216269_11548</name>
</gene>
<dbReference type="AlphaFoldDB" id="A0A1M7PC75"/>
<proteinExistence type="predicted"/>
<dbReference type="EMBL" id="FRCL01000015">
    <property type="protein sequence ID" value="SHN13964.1"/>
    <property type="molecule type" value="Genomic_DNA"/>
</dbReference>
<accession>A0A1M7PC75</accession>
<protein>
    <submittedName>
        <fullName evidence="1">Bacteroides conjugative transposon TraK protein</fullName>
    </submittedName>
</protein>
<dbReference type="OrthoDB" id="1039148at2"/>
<dbReference type="Proteomes" id="UP000184092">
    <property type="component" value="Unassembled WGS sequence"/>
</dbReference>
<organism evidence="1 2">
    <name type="scientific">Flavobacterium xinjiangense</name>
    <dbReference type="NCBI Taxonomy" id="178356"/>
    <lineage>
        <taxon>Bacteria</taxon>
        <taxon>Pseudomonadati</taxon>
        <taxon>Bacteroidota</taxon>
        <taxon>Flavobacteriia</taxon>
        <taxon>Flavobacteriales</taxon>
        <taxon>Flavobacteriaceae</taxon>
        <taxon>Flavobacterium</taxon>
    </lineage>
</organism>
<dbReference type="InterPro" id="IPR022276">
    <property type="entry name" value="Conjug_transposon_TraK"/>
</dbReference>
<evidence type="ECO:0000313" key="1">
    <source>
        <dbReference type="EMBL" id="SHN13964.1"/>
    </source>
</evidence>
<name>A0A1M7PC75_9FLAO</name>
<reference evidence="2" key="1">
    <citation type="submission" date="2016-11" db="EMBL/GenBank/DDBJ databases">
        <authorList>
            <person name="Varghese N."/>
            <person name="Submissions S."/>
        </authorList>
    </citation>
    <scope>NUCLEOTIDE SEQUENCE [LARGE SCALE GENOMIC DNA]</scope>
    <source>
        <strain evidence="2">CGMCC 1.2749</strain>
    </source>
</reference>
<keyword evidence="2" id="KW-1185">Reference proteome</keyword>
<dbReference type="PROSITE" id="PS51257">
    <property type="entry name" value="PROKAR_LIPOPROTEIN"/>
    <property type="match status" value="1"/>
</dbReference>
<dbReference type="NCBIfam" id="TIGR03781">
    <property type="entry name" value="Bac_Flav_CT_K"/>
    <property type="match status" value="1"/>
</dbReference>
<sequence>MFSKMKNIDTAFRHVRGFTMLVVCGSLIMSCFALYKSFSLVSQMQEKVYILANGKALEAYASDRKDNIPVEARDHVVTFHKLFFTLDPDDKVIKTNVTKALYLADDSAKRIYDDLKENGYYSGIISGNISQTIQVDSVNVDINKYPYHFRCYATQNIVRTTSAAHRSLITEGNLRNVSRSDNNPHGFLVERWNTIENRDLSTENRK</sequence>